<sequence>MTRTLALQWASNDDLLLAALRKDWERCFPGPVSAHSRPWSYSRNILVIAVDSALHRKEFSFLEPQFRQAIRRLFPEAPEMTIRFRVQRIASEKVSGPRRIPMPLSGNRLESVEEKARKIAENISDPNRREAAFRFALVCLIRGEALGLPQEPSSP</sequence>
<organism evidence="1 2">
    <name type="scientific">Leptospirillum ferriphilum</name>
    <dbReference type="NCBI Taxonomy" id="178606"/>
    <lineage>
        <taxon>Bacteria</taxon>
        <taxon>Pseudomonadati</taxon>
        <taxon>Nitrospirota</taxon>
        <taxon>Nitrospiria</taxon>
        <taxon>Nitrospirales</taxon>
        <taxon>Nitrospiraceae</taxon>
        <taxon>Leptospirillum</taxon>
    </lineage>
</organism>
<proteinExistence type="predicted"/>
<dbReference type="AlphaFoldDB" id="A0A094YPL2"/>
<dbReference type="Proteomes" id="UP000029452">
    <property type="component" value="Unassembled WGS sequence"/>
</dbReference>
<comment type="caution">
    <text evidence="1">The sequence shown here is derived from an EMBL/GenBank/DDBJ whole genome shotgun (WGS) entry which is preliminary data.</text>
</comment>
<accession>A0A094YPL2</accession>
<dbReference type="Pfam" id="PF05258">
    <property type="entry name" value="DciA"/>
    <property type="match status" value="1"/>
</dbReference>
<dbReference type="InterPro" id="IPR007922">
    <property type="entry name" value="DciA-like"/>
</dbReference>
<dbReference type="PATRIC" id="fig|178606.4.peg.405"/>
<evidence type="ECO:0000313" key="2">
    <source>
        <dbReference type="Proteomes" id="UP000029452"/>
    </source>
</evidence>
<protein>
    <recommendedName>
        <fullName evidence="3">DUF721 domain-containing protein</fullName>
    </recommendedName>
</protein>
<name>A0A094YPL2_9BACT</name>
<gene>
    <name evidence="1" type="ORF">LptCag_2625</name>
</gene>
<reference evidence="1 2" key="1">
    <citation type="submission" date="2014-06" db="EMBL/GenBank/DDBJ databases">
        <title>Draft genome sequence of iron oxidizing acidophile Leptospirillum ferriphilum DSM14647.</title>
        <authorList>
            <person name="Cardenas J.P."/>
            <person name="Lazcano M."/>
            <person name="Ossandon F.J."/>
            <person name="Corbett M."/>
            <person name="Holmes D.S."/>
            <person name="Watkin E."/>
        </authorList>
    </citation>
    <scope>NUCLEOTIDE SEQUENCE [LARGE SCALE GENOMIC DNA]</scope>
    <source>
        <strain evidence="1 2">DSM 14647</strain>
    </source>
</reference>
<evidence type="ECO:0000313" key="1">
    <source>
        <dbReference type="EMBL" id="KGA95191.1"/>
    </source>
</evidence>
<dbReference type="EMBL" id="JPGK01000001">
    <property type="protein sequence ID" value="KGA95191.1"/>
    <property type="molecule type" value="Genomic_DNA"/>
</dbReference>
<evidence type="ECO:0008006" key="3">
    <source>
        <dbReference type="Google" id="ProtNLM"/>
    </source>
</evidence>